<gene>
    <name evidence="2" type="ORF">L21_0584</name>
</gene>
<sequence length="161" mass="18149">MMDQLVWCGRIKNGISLTAPNETLASAYLKKAEEALETMQTITAHDWRITTAYYAMYFSLYAVLTRIGIRCENHSCTILLMERLLSDYFAPAEAILVEKARGARVDAQYYVSREIPDLFCEELIRAAPRFLVKCTGIVDGMSEKAIGTLRGRLAEALREEG</sequence>
<dbReference type="EMBL" id="FMID01000017">
    <property type="protein sequence ID" value="SCL74701.1"/>
    <property type="molecule type" value="Genomic_DNA"/>
</dbReference>
<feature type="domain" description="HEPN" evidence="1">
    <location>
        <begin position="25"/>
        <end position="131"/>
    </location>
</feature>
<dbReference type="Pfam" id="PF05168">
    <property type="entry name" value="HEPN"/>
    <property type="match status" value="1"/>
</dbReference>
<evidence type="ECO:0000259" key="1">
    <source>
        <dbReference type="Pfam" id="PF05168"/>
    </source>
</evidence>
<dbReference type="Gene3D" id="1.20.120.330">
    <property type="entry name" value="Nucleotidyltransferases domain 2"/>
    <property type="match status" value="1"/>
</dbReference>
<protein>
    <recommendedName>
        <fullName evidence="1">HEPN domain-containing protein</fullName>
    </recommendedName>
</protein>
<reference evidence="2 3" key="1">
    <citation type="submission" date="2016-08" db="EMBL/GenBank/DDBJ databases">
        <authorList>
            <person name="Seilhamer J.J."/>
        </authorList>
    </citation>
    <scope>NUCLEOTIDE SEQUENCE [LARGE SCALE GENOMIC DNA]</scope>
    <source>
        <strain evidence="2">L21-II-0</strain>
    </source>
</reference>
<evidence type="ECO:0000313" key="2">
    <source>
        <dbReference type="EMBL" id="SCL74701.1"/>
    </source>
</evidence>
<organism evidence="2 3">
    <name type="scientific">Methanoculleus chikugoensis</name>
    <dbReference type="NCBI Taxonomy" id="118126"/>
    <lineage>
        <taxon>Archaea</taxon>
        <taxon>Methanobacteriati</taxon>
        <taxon>Methanobacteriota</taxon>
        <taxon>Stenosarchaea group</taxon>
        <taxon>Methanomicrobia</taxon>
        <taxon>Methanomicrobiales</taxon>
        <taxon>Methanomicrobiaceae</taxon>
        <taxon>Methanoculleus</taxon>
    </lineage>
</organism>
<dbReference type="STRING" id="118126.L21_0584"/>
<dbReference type="InterPro" id="IPR007842">
    <property type="entry name" value="HEPN_dom"/>
</dbReference>
<dbReference type="Proteomes" id="UP000184671">
    <property type="component" value="Unassembled WGS sequence"/>
</dbReference>
<proteinExistence type="predicted"/>
<accession>A0A1M4MIE6</accession>
<name>A0A1M4MIE6_9EURY</name>
<evidence type="ECO:0000313" key="3">
    <source>
        <dbReference type="Proteomes" id="UP000184671"/>
    </source>
</evidence>
<dbReference type="AlphaFoldDB" id="A0A1M4MIE6"/>